<dbReference type="Pfam" id="PF12695">
    <property type="entry name" value="Abhydrolase_5"/>
    <property type="match status" value="2"/>
</dbReference>
<dbReference type="Gene3D" id="3.40.50.1820">
    <property type="entry name" value="alpha/beta hydrolase"/>
    <property type="match status" value="1"/>
</dbReference>
<dbReference type="InterPro" id="IPR029058">
    <property type="entry name" value="AB_hydrolase_fold"/>
</dbReference>
<reference evidence="2 3" key="1">
    <citation type="journal article" date="2014" name="Nat. Commun.">
        <title>Klebsormidium flaccidum genome reveals primary factors for plant terrestrial adaptation.</title>
        <authorList>
            <person name="Hori K."/>
            <person name="Maruyama F."/>
            <person name="Fujisawa T."/>
            <person name="Togashi T."/>
            <person name="Yamamoto N."/>
            <person name="Seo M."/>
            <person name="Sato S."/>
            <person name="Yamada T."/>
            <person name="Mori H."/>
            <person name="Tajima N."/>
            <person name="Moriyama T."/>
            <person name="Ikeuchi M."/>
            <person name="Watanabe M."/>
            <person name="Wada H."/>
            <person name="Kobayashi K."/>
            <person name="Saito M."/>
            <person name="Masuda T."/>
            <person name="Sasaki-Sekimoto Y."/>
            <person name="Mashiguchi K."/>
            <person name="Awai K."/>
            <person name="Shimojima M."/>
            <person name="Masuda S."/>
            <person name="Iwai M."/>
            <person name="Nobusawa T."/>
            <person name="Narise T."/>
            <person name="Kondo S."/>
            <person name="Saito H."/>
            <person name="Sato R."/>
            <person name="Murakawa M."/>
            <person name="Ihara Y."/>
            <person name="Oshima-Yamada Y."/>
            <person name="Ohtaka K."/>
            <person name="Satoh M."/>
            <person name="Sonobe K."/>
            <person name="Ishii M."/>
            <person name="Ohtani R."/>
            <person name="Kanamori-Sato M."/>
            <person name="Honoki R."/>
            <person name="Miyazaki D."/>
            <person name="Mochizuki H."/>
            <person name="Umetsu J."/>
            <person name="Higashi K."/>
            <person name="Shibata D."/>
            <person name="Kamiya Y."/>
            <person name="Sato N."/>
            <person name="Nakamura Y."/>
            <person name="Tabata S."/>
            <person name="Ida S."/>
            <person name="Kurokawa K."/>
            <person name="Ohta H."/>
        </authorList>
    </citation>
    <scope>NUCLEOTIDE SEQUENCE [LARGE SCALE GENOMIC DNA]</scope>
    <source>
        <strain evidence="2 3">NIES-2285</strain>
    </source>
</reference>
<proteinExistence type="predicted"/>
<protein>
    <recommendedName>
        <fullName evidence="1">Alpha/beta hydrolase fold-5 domain-containing protein</fullName>
    </recommendedName>
</protein>
<organism evidence="2 3">
    <name type="scientific">Klebsormidium nitens</name>
    <name type="common">Green alga</name>
    <name type="synonym">Ulothrix nitens</name>
    <dbReference type="NCBI Taxonomy" id="105231"/>
    <lineage>
        <taxon>Eukaryota</taxon>
        <taxon>Viridiplantae</taxon>
        <taxon>Streptophyta</taxon>
        <taxon>Klebsormidiophyceae</taxon>
        <taxon>Klebsormidiales</taxon>
        <taxon>Klebsormidiaceae</taxon>
        <taxon>Klebsormidium</taxon>
    </lineage>
</organism>
<name>A0A1Y1HRE3_KLENI</name>
<evidence type="ECO:0000313" key="3">
    <source>
        <dbReference type="Proteomes" id="UP000054558"/>
    </source>
</evidence>
<gene>
    <name evidence="2" type="ORF">KFL_000740010</name>
</gene>
<feature type="domain" description="Alpha/beta hydrolase fold-5" evidence="1">
    <location>
        <begin position="2"/>
        <end position="128"/>
    </location>
</feature>
<dbReference type="Proteomes" id="UP000054558">
    <property type="component" value="Unassembled WGS sequence"/>
</dbReference>
<dbReference type="AlphaFoldDB" id="A0A1Y1HRE3"/>
<evidence type="ECO:0000259" key="1">
    <source>
        <dbReference type="Pfam" id="PF12695"/>
    </source>
</evidence>
<dbReference type="SUPFAM" id="SSF53474">
    <property type="entry name" value="alpha/beta-Hydrolases"/>
    <property type="match status" value="2"/>
</dbReference>
<feature type="domain" description="Alpha/beta hydrolase fold-5" evidence="1">
    <location>
        <begin position="227"/>
        <end position="402"/>
    </location>
</feature>
<dbReference type="GO" id="GO:0016787">
    <property type="term" value="F:hydrolase activity"/>
    <property type="evidence" value="ECO:0007669"/>
    <property type="project" value="InterPro"/>
</dbReference>
<dbReference type="InterPro" id="IPR029059">
    <property type="entry name" value="AB_hydrolase_5"/>
</dbReference>
<dbReference type="OrthoDB" id="1923285at2759"/>
<evidence type="ECO:0000313" key="2">
    <source>
        <dbReference type="EMBL" id="GAQ81200.1"/>
    </source>
</evidence>
<keyword evidence="3" id="KW-1185">Reference proteome</keyword>
<dbReference type="EMBL" id="DF237023">
    <property type="protein sequence ID" value="GAQ81200.1"/>
    <property type="molecule type" value="Genomic_DNA"/>
</dbReference>
<accession>A0A1Y1HRE3</accession>
<sequence length="418" mass="43828">MEAYAPYAQAVARQGFCAAILETNTNPGIVVSLMLTKPTFKYWGFVGHGDGGVLAADLAYVLQPKVTFITLLAAPITTNLSALNLVVVAGYTAADETFNSTAVQDSISKLPSDALVVSYSNLGHFDFADSSCSSNSTVDSGTPSLTDLVSLSLNRAIWPQATTNSLSYSNKTFLTPGSNSSKPYPNNATYTVTFSAVPIPSTAPQRFWYVFTPTPIAGSANAVKAGIAYYTGTSVDTKAYFQIAFEMAAYGYVVVLIENPLRAAVFFDLDAAGQLINSTNPAFNPVPKGAWVVGGHSAGAVAASLYAFEYPATVRALVMHAGTFLPGTSFANSSLPVLGVVGQLDGTLTVSLEEDERSFYADSTNSSVSKFVVVPGANHGGTGDYGPQPGDNFATISGDEQKRTFAAVTAAFLDPIFT</sequence>